<organism evidence="1 2">
    <name type="scientific">Rhizobium leguminosarum</name>
    <dbReference type="NCBI Taxonomy" id="384"/>
    <lineage>
        <taxon>Bacteria</taxon>
        <taxon>Pseudomonadati</taxon>
        <taxon>Pseudomonadota</taxon>
        <taxon>Alphaproteobacteria</taxon>
        <taxon>Hyphomicrobiales</taxon>
        <taxon>Rhizobiaceae</taxon>
        <taxon>Rhizobium/Agrobacterium group</taxon>
        <taxon>Rhizobium</taxon>
    </lineage>
</organism>
<dbReference type="RefSeq" id="WP_164578530.1">
    <property type="nucleotide sequence ID" value="NZ_WUEZ01000039.1"/>
</dbReference>
<accession>A0A6P0BFY1</accession>
<name>A0A6P0BFY1_RHILE</name>
<reference evidence="1 2" key="1">
    <citation type="submission" date="2019-12" db="EMBL/GenBank/DDBJ databases">
        <title>Rhizobium genotypes associated with high levels of biological nitrogen fixation by grain legumes in a temperate-maritime cropping system.</title>
        <authorList>
            <person name="Maluk M."/>
            <person name="Francesc Ferrando Molina F."/>
            <person name="Lopez Del Egido L."/>
            <person name="Lafos M."/>
            <person name="Langarica-Fuentes A."/>
            <person name="Gebre Yohannes G."/>
            <person name="Young M.W."/>
            <person name="Martin P."/>
            <person name="Gantlett R."/>
            <person name="Kenicer G."/>
            <person name="Hawes C."/>
            <person name="Begg G.S."/>
            <person name="Quilliam R.S."/>
            <person name="Squire G.R."/>
            <person name="Poole P.S."/>
            <person name="Young P.W."/>
            <person name="Iannetta P.M."/>
            <person name="James E.K."/>
        </authorList>
    </citation>
    <scope>NUCLEOTIDE SEQUENCE [LARGE SCALE GENOMIC DNA]</scope>
    <source>
        <strain evidence="1 2">JHI1096</strain>
    </source>
</reference>
<protein>
    <submittedName>
        <fullName evidence="1">Uncharacterized protein</fullName>
    </submittedName>
</protein>
<comment type="caution">
    <text evidence="1">The sequence shown here is derived from an EMBL/GenBank/DDBJ whole genome shotgun (WGS) entry which is preliminary data.</text>
</comment>
<dbReference type="EMBL" id="WUEZ01000039">
    <property type="protein sequence ID" value="NEI37691.1"/>
    <property type="molecule type" value="Genomic_DNA"/>
</dbReference>
<evidence type="ECO:0000313" key="1">
    <source>
        <dbReference type="EMBL" id="NEI37691.1"/>
    </source>
</evidence>
<dbReference type="Proteomes" id="UP000471560">
    <property type="component" value="Unassembled WGS sequence"/>
</dbReference>
<dbReference type="AlphaFoldDB" id="A0A6P0BFY1"/>
<proteinExistence type="predicted"/>
<sequence length="796" mass="84618">MDVPPWAILAGLGALERREVADLLANFEATTFLNISRDKIADILNRLQNGSRDKEVASFTRRLRDLSDKTVASEASTSTLRLRLWTIVMQSLELDPKFPLSTRTSAVTCASLANAAATVIAHPLPEEGDAAGKSLVGSTIRRMRTMATGGNVADFDFLVNEKAKLIADTVVRATQTGELKADDTAEIERRVRAYIETLPPEAQDAAVRDALKRGDNAALLMAVSGTSALAVGVGVNLAGFSAYVLAAQASAFIPFVSGPAAASTLFMLANPLFSVPAVAGIGYLASRHVDGQSASRLAANVVVHLGLRGLSLGADGLASVLDQFRMAHSGDLTDLSVVDRQAFQTKIVSVSKTVGGHLPNAPRGFPGQQSANGFAKYLEGAVSASRGDTLEISAVGAATTADILFNAASIDPMVVSAADFSRIEDISDIFKFGQFADRVTSMTGAAAVGAGNNLRGYVSEQIVAARLAEHGYVVEFPDTSNNPAFDLLVDGNPFQVKCLLGLDGLREHFSKYPDMPVYANGELAEAVLASGEAWASKVFYIDGFDHEIADLITRTSLEAGEALGDLHVPYFAMAASTGRNLYRWWRGRMPLSDLPLSVLIDNAVKGGLATVGGLSGKTIGLLAFGPAGALVLGSVGGLGALFGTGWTREQTTRLLSSEWLAELDEATERFRVVLGAAIRSKIELLGEKRSKLPEGEHPVRDWVDARFSDEIVSLGEARYDLEHGFRNLRQPTRARACLEVMREAAVHPVAVEAELTGLLKILASEPSKTKAAGKKASQVWNSLASNMPIKRKSRDA</sequence>
<gene>
    <name evidence="1" type="ORF">GR204_27635</name>
</gene>
<evidence type="ECO:0000313" key="2">
    <source>
        <dbReference type="Proteomes" id="UP000471560"/>
    </source>
</evidence>